<evidence type="ECO:0000313" key="6">
    <source>
        <dbReference type="Proteomes" id="UP001270362"/>
    </source>
</evidence>
<reference evidence="5" key="1">
    <citation type="journal article" date="2023" name="Mol. Phylogenet. Evol.">
        <title>Genome-scale phylogeny and comparative genomics of the fungal order Sordariales.</title>
        <authorList>
            <person name="Hensen N."/>
            <person name="Bonometti L."/>
            <person name="Westerberg I."/>
            <person name="Brannstrom I.O."/>
            <person name="Guillou S."/>
            <person name="Cros-Aarteil S."/>
            <person name="Calhoun S."/>
            <person name="Haridas S."/>
            <person name="Kuo A."/>
            <person name="Mondo S."/>
            <person name="Pangilinan J."/>
            <person name="Riley R."/>
            <person name="LaButti K."/>
            <person name="Andreopoulos B."/>
            <person name="Lipzen A."/>
            <person name="Chen C."/>
            <person name="Yan M."/>
            <person name="Daum C."/>
            <person name="Ng V."/>
            <person name="Clum A."/>
            <person name="Steindorff A."/>
            <person name="Ohm R.A."/>
            <person name="Martin F."/>
            <person name="Silar P."/>
            <person name="Natvig D.O."/>
            <person name="Lalanne C."/>
            <person name="Gautier V."/>
            <person name="Ament-Velasquez S.L."/>
            <person name="Kruys A."/>
            <person name="Hutchinson M.I."/>
            <person name="Powell A.J."/>
            <person name="Barry K."/>
            <person name="Miller A.N."/>
            <person name="Grigoriev I.V."/>
            <person name="Debuchy R."/>
            <person name="Gladieux P."/>
            <person name="Hiltunen Thoren M."/>
            <person name="Johannesson H."/>
        </authorList>
    </citation>
    <scope>NUCLEOTIDE SEQUENCE</scope>
    <source>
        <strain evidence="5">CBS 314.62</strain>
    </source>
</reference>
<reference evidence="5" key="2">
    <citation type="submission" date="2023-06" db="EMBL/GenBank/DDBJ databases">
        <authorList>
            <consortium name="Lawrence Berkeley National Laboratory"/>
            <person name="Haridas S."/>
            <person name="Hensen N."/>
            <person name="Bonometti L."/>
            <person name="Westerberg I."/>
            <person name="Brannstrom I.O."/>
            <person name="Guillou S."/>
            <person name="Cros-Aarteil S."/>
            <person name="Calhoun S."/>
            <person name="Kuo A."/>
            <person name="Mondo S."/>
            <person name="Pangilinan J."/>
            <person name="Riley R."/>
            <person name="Labutti K."/>
            <person name="Andreopoulos B."/>
            <person name="Lipzen A."/>
            <person name="Chen C."/>
            <person name="Yanf M."/>
            <person name="Daum C."/>
            <person name="Ng V."/>
            <person name="Clum A."/>
            <person name="Steindorff A."/>
            <person name="Ohm R."/>
            <person name="Martin F."/>
            <person name="Silar P."/>
            <person name="Natvig D."/>
            <person name="Lalanne C."/>
            <person name="Gautier V."/>
            <person name="Ament-Velasquez S.L."/>
            <person name="Kruys A."/>
            <person name="Hutchinson M.I."/>
            <person name="Powell A.J."/>
            <person name="Barry K."/>
            <person name="Miller A.N."/>
            <person name="Grigoriev I.V."/>
            <person name="Debuchy R."/>
            <person name="Gladieux P."/>
            <person name="Thoren M.H."/>
            <person name="Johannesson H."/>
        </authorList>
    </citation>
    <scope>NUCLEOTIDE SEQUENCE</scope>
    <source>
        <strain evidence="5">CBS 314.62</strain>
    </source>
</reference>
<dbReference type="EMBL" id="JAULSO010000007">
    <property type="protein sequence ID" value="KAK3681248.1"/>
    <property type="molecule type" value="Genomic_DNA"/>
</dbReference>
<organism evidence="5 6">
    <name type="scientific">Podospora appendiculata</name>
    <dbReference type="NCBI Taxonomy" id="314037"/>
    <lineage>
        <taxon>Eukaryota</taxon>
        <taxon>Fungi</taxon>
        <taxon>Dikarya</taxon>
        <taxon>Ascomycota</taxon>
        <taxon>Pezizomycotina</taxon>
        <taxon>Sordariomycetes</taxon>
        <taxon>Sordariomycetidae</taxon>
        <taxon>Sordariales</taxon>
        <taxon>Podosporaceae</taxon>
        <taxon>Podospora</taxon>
    </lineage>
</organism>
<evidence type="ECO:0000259" key="4">
    <source>
        <dbReference type="Pfam" id="PF00135"/>
    </source>
</evidence>
<keyword evidence="6" id="KW-1185">Reference proteome</keyword>
<dbReference type="Proteomes" id="UP001270362">
    <property type="component" value="Unassembled WGS sequence"/>
</dbReference>
<protein>
    <recommendedName>
        <fullName evidence="3">Carboxylic ester hydrolase</fullName>
        <ecNumber evidence="3">3.1.1.-</ecNumber>
    </recommendedName>
</protein>
<evidence type="ECO:0000256" key="2">
    <source>
        <dbReference type="ARBA" id="ARBA00022801"/>
    </source>
</evidence>
<keyword evidence="2 3" id="KW-0378">Hydrolase</keyword>
<dbReference type="EC" id="3.1.1.-" evidence="3"/>
<gene>
    <name evidence="5" type="ORF">B0T22DRAFT_302784</name>
</gene>
<accession>A0AAE1C7A5</accession>
<dbReference type="InterPro" id="IPR002018">
    <property type="entry name" value="CarbesteraseB"/>
</dbReference>
<dbReference type="Gene3D" id="3.40.50.1820">
    <property type="entry name" value="alpha/beta hydrolase"/>
    <property type="match status" value="1"/>
</dbReference>
<comment type="similarity">
    <text evidence="1 3">Belongs to the type-B carboxylesterase/lipase family.</text>
</comment>
<dbReference type="PROSITE" id="PS00122">
    <property type="entry name" value="CARBOXYLESTERASE_B_1"/>
    <property type="match status" value="1"/>
</dbReference>
<evidence type="ECO:0000256" key="1">
    <source>
        <dbReference type="ARBA" id="ARBA00005964"/>
    </source>
</evidence>
<proteinExistence type="inferred from homology"/>
<evidence type="ECO:0000256" key="3">
    <source>
        <dbReference type="RuleBase" id="RU361235"/>
    </source>
</evidence>
<comment type="caution">
    <text evidence="5">The sequence shown here is derived from an EMBL/GenBank/DDBJ whole genome shotgun (WGS) entry which is preliminary data.</text>
</comment>
<dbReference type="AlphaFoldDB" id="A0AAE1C7A5"/>
<sequence>MTAFIHPLIGQVVGKEADKCTQFLGIKYATLKDRFAAAELVSHDGSGIDATKYGPQVISPEQGVDIELGFIQQTLPKPDFPGISEIDGLNLNITVPGSVTVDTQPTKGLPVVVFIHGGGFNIGGNWWPQYDFARLVRLSAELGKPMIGVGINYRVGALGFLTSPELRAAGYKPNNGLRDQQTALRWIKENVSGFGGNPEDVTVMGQSAGAVSAGYLLLSEEKLARQLICLGGCPPLMGTLPMDAADQAAKSAIALLGLQDTSSTEMVERLLELPVHDLFAKMTSAVPFQPTVDGDIIPRPFTFDTFALETAQMKSRQWIERVLLVYSKLDASIMAYGGLLPRKSGIAAAFRASAVKSLQDHPEALASLLDQYALGTSTLTGTDDEALVNILRLMSDISFFLPAVDFADKFTNKALVAAFNEPNPWAGLFKSHASHILDVAFLFQNFNASLDEGQRAIAVTFGGDVIAYVNGETPWQGKDRAGERGIGVYADGKRRGPGEEGTQQEMHDRRVILGLARDANGPGLDALVRVVTDFMSG</sequence>
<dbReference type="InterPro" id="IPR029058">
    <property type="entry name" value="AB_hydrolase_fold"/>
</dbReference>
<dbReference type="SUPFAM" id="SSF53474">
    <property type="entry name" value="alpha/beta-Hydrolases"/>
    <property type="match status" value="1"/>
</dbReference>
<dbReference type="Pfam" id="PF00135">
    <property type="entry name" value="COesterase"/>
    <property type="match status" value="1"/>
</dbReference>
<dbReference type="GO" id="GO:0016787">
    <property type="term" value="F:hydrolase activity"/>
    <property type="evidence" value="ECO:0007669"/>
    <property type="project" value="UniProtKB-KW"/>
</dbReference>
<dbReference type="InterPro" id="IPR050309">
    <property type="entry name" value="Type-B_Carboxylest/Lipase"/>
</dbReference>
<dbReference type="InterPro" id="IPR019826">
    <property type="entry name" value="Carboxylesterase_B_AS"/>
</dbReference>
<dbReference type="PANTHER" id="PTHR11559">
    <property type="entry name" value="CARBOXYLESTERASE"/>
    <property type="match status" value="1"/>
</dbReference>
<feature type="domain" description="Carboxylesterase type B" evidence="4">
    <location>
        <begin position="10"/>
        <end position="446"/>
    </location>
</feature>
<evidence type="ECO:0000313" key="5">
    <source>
        <dbReference type="EMBL" id="KAK3681248.1"/>
    </source>
</evidence>
<name>A0AAE1C7A5_9PEZI</name>